<dbReference type="InterPro" id="IPR007507">
    <property type="entry name" value="Glycos_transf_N"/>
</dbReference>
<dbReference type="Proteomes" id="UP001166293">
    <property type="component" value="Unassembled WGS sequence"/>
</dbReference>
<protein>
    <recommendedName>
        <fullName evidence="1">3-deoxy-D-manno-octulosonic acid transferase</fullName>
        <shortName evidence="1">Kdo transferase</shortName>
        <ecNumber evidence="1">2.4.99.12</ecNumber>
    </recommendedName>
    <alternativeName>
        <fullName evidence="1">Lipid IV(A) 3-deoxy-D-manno-octulosonic acid transferase</fullName>
    </alternativeName>
</protein>
<feature type="domain" description="3-deoxy-D-manno-octulosonic-acid transferase N-terminal" evidence="2">
    <location>
        <begin position="28"/>
        <end position="195"/>
    </location>
</feature>
<keyword evidence="1" id="KW-0472">Membrane</keyword>
<organism evidence="3 4">
    <name type="scientific">Thalassococcus arenae</name>
    <dbReference type="NCBI Taxonomy" id="2851652"/>
    <lineage>
        <taxon>Bacteria</taxon>
        <taxon>Pseudomonadati</taxon>
        <taxon>Pseudomonadota</taxon>
        <taxon>Alphaproteobacteria</taxon>
        <taxon>Rhodobacterales</taxon>
        <taxon>Roseobacteraceae</taxon>
        <taxon>Thalassococcus</taxon>
    </lineage>
</organism>
<dbReference type="GO" id="GO:0016740">
    <property type="term" value="F:transferase activity"/>
    <property type="evidence" value="ECO:0007669"/>
    <property type="project" value="UniProtKB-KW"/>
</dbReference>
<accession>A0ABS6N8N5</accession>
<gene>
    <name evidence="3" type="ORF">KUH32_11370</name>
</gene>
<dbReference type="EC" id="2.4.99.12" evidence="1"/>
<sequence>MLAYRVLSSLFALAVCAGAILRRDWTGLTQRLGGGAVAASGHHLWLHAASNGELASVKPVIDRLRTARPDLDWLVTCNSRTGVALAQSWGLTARLAPLDLAWVVRRFVRNWRISGHIAAEAELWPHRIRLCPGPVIVLGARMSAGTSRNWARFPVLAGQTMGRLALVSPQDAGSRDRLAGLGVRPEAMAEVVELKALYAATGPDPDAALSAAFPRHGTWAAVSTHPGEEEIVLEAHRIARTDDPDLRLILVPRHPARADDIAALIAARGWPVARRSAGDAPDGPVYLADTMGETALWYQLAGRVFIGGSLVSKGGHTPFEPAAFGCALLHGPDMRNFAAPAERLAAAGASRVVADAAGLAAALTALSDETAQHHQGLAAQEALRGATDPDLLIDRILGLLSHAPTARQA</sequence>
<comment type="function">
    <text evidence="1">Involved in lipopolysaccharide (LPS) biosynthesis. Catalyzes the transfer of 3-deoxy-D-manno-octulosonate (Kdo) residue(s) from CMP-Kdo to lipid IV(A), the tetraacyldisaccharide-1,4'-bisphosphate precursor of lipid A.</text>
</comment>
<comment type="caution">
    <text evidence="3">The sequence shown here is derived from an EMBL/GenBank/DDBJ whole genome shotgun (WGS) entry which is preliminary data.</text>
</comment>
<keyword evidence="1" id="KW-0448">Lipopolysaccharide biosynthesis</keyword>
<reference evidence="3" key="1">
    <citation type="submission" date="2021-06" db="EMBL/GenBank/DDBJ databases">
        <title>Thalassococcus sp. CAU 1522 isolated from sea sand, Republic of Korea.</title>
        <authorList>
            <person name="Kim W."/>
        </authorList>
    </citation>
    <scope>NUCLEOTIDE SEQUENCE</scope>
    <source>
        <strain evidence="3">CAU 1522</strain>
    </source>
</reference>
<name>A0ABS6N8N5_9RHOB</name>
<dbReference type="PANTHER" id="PTHR42755:SF1">
    <property type="entry name" value="3-DEOXY-D-MANNO-OCTULOSONIC ACID TRANSFERASE, MITOCHONDRIAL-RELATED"/>
    <property type="match status" value="1"/>
</dbReference>
<evidence type="ECO:0000313" key="4">
    <source>
        <dbReference type="Proteomes" id="UP001166293"/>
    </source>
</evidence>
<dbReference type="RefSeq" id="WP_217778480.1">
    <property type="nucleotide sequence ID" value="NZ_JAHRWL010000002.1"/>
</dbReference>
<comment type="subcellular location">
    <subcellularLocation>
        <location evidence="1">Cell membrane</location>
    </subcellularLocation>
</comment>
<dbReference type="EMBL" id="JAHRWL010000002">
    <property type="protein sequence ID" value="MBV2360379.1"/>
    <property type="molecule type" value="Genomic_DNA"/>
</dbReference>
<comment type="catalytic activity">
    <reaction evidence="1">
        <text>lipid IVA (E. coli) + CMP-3-deoxy-beta-D-manno-octulosonate = alpha-Kdo-(2-&gt;6)-lipid IVA (E. coli) + CMP + H(+)</text>
        <dbReference type="Rhea" id="RHEA:28066"/>
        <dbReference type="ChEBI" id="CHEBI:15378"/>
        <dbReference type="ChEBI" id="CHEBI:58603"/>
        <dbReference type="ChEBI" id="CHEBI:60364"/>
        <dbReference type="ChEBI" id="CHEBI:60377"/>
        <dbReference type="ChEBI" id="CHEBI:85987"/>
        <dbReference type="EC" id="2.4.99.12"/>
    </reaction>
</comment>
<keyword evidence="4" id="KW-1185">Reference proteome</keyword>
<comment type="pathway">
    <text evidence="1">Bacterial outer membrane biogenesis; LPS core biosynthesis.</text>
</comment>
<dbReference type="Pfam" id="PF04413">
    <property type="entry name" value="Glycos_transf_N"/>
    <property type="match status" value="1"/>
</dbReference>
<keyword evidence="1" id="KW-1003">Cell membrane</keyword>
<proteinExistence type="inferred from homology"/>
<evidence type="ECO:0000256" key="1">
    <source>
        <dbReference type="RuleBase" id="RU365103"/>
    </source>
</evidence>
<keyword evidence="1 3" id="KW-0808">Transferase</keyword>
<evidence type="ECO:0000259" key="2">
    <source>
        <dbReference type="Pfam" id="PF04413"/>
    </source>
</evidence>
<evidence type="ECO:0000313" key="3">
    <source>
        <dbReference type="EMBL" id="MBV2360379.1"/>
    </source>
</evidence>
<comment type="similarity">
    <text evidence="1">Belongs to the glycosyltransferase group 1 family.</text>
</comment>
<dbReference type="InterPro" id="IPR039901">
    <property type="entry name" value="Kdotransferase"/>
</dbReference>
<dbReference type="PANTHER" id="PTHR42755">
    <property type="entry name" value="3-DEOXY-MANNO-OCTULOSONATE CYTIDYLYLTRANSFERASE"/>
    <property type="match status" value="1"/>
</dbReference>